<keyword evidence="2" id="KW-0808">Transferase</keyword>
<dbReference type="SUPFAM" id="SSF54001">
    <property type="entry name" value="Cysteine proteinases"/>
    <property type="match status" value="1"/>
</dbReference>
<dbReference type="PANTHER" id="PTHR11786:SF0">
    <property type="entry name" value="ARYLAMINE N-ACETYLTRANSFERASE 4-RELATED"/>
    <property type="match status" value="1"/>
</dbReference>
<proteinExistence type="inferred from homology"/>
<dbReference type="Proteomes" id="UP000239203">
    <property type="component" value="Unassembled WGS sequence"/>
</dbReference>
<dbReference type="Gene3D" id="2.40.128.150">
    <property type="entry name" value="Cysteine proteinases"/>
    <property type="match status" value="1"/>
</dbReference>
<dbReference type="EMBL" id="PTIX01000003">
    <property type="protein sequence ID" value="PPK69440.1"/>
    <property type="molecule type" value="Genomic_DNA"/>
</dbReference>
<dbReference type="InterPro" id="IPR038765">
    <property type="entry name" value="Papain-like_cys_pep_sf"/>
</dbReference>
<evidence type="ECO:0000313" key="2">
    <source>
        <dbReference type="EMBL" id="PPK69440.1"/>
    </source>
</evidence>
<comment type="caution">
    <text evidence="2">The sequence shown here is derived from an EMBL/GenBank/DDBJ whole genome shotgun (WGS) entry which is preliminary data.</text>
</comment>
<evidence type="ECO:0000313" key="3">
    <source>
        <dbReference type="Proteomes" id="UP000239203"/>
    </source>
</evidence>
<dbReference type="Pfam" id="PF00797">
    <property type="entry name" value="Acetyltransf_2"/>
    <property type="match status" value="1"/>
</dbReference>
<name>A0A2S6GW86_9PSEU</name>
<dbReference type="RefSeq" id="WP_104477899.1">
    <property type="nucleotide sequence ID" value="NZ_CP154825.1"/>
</dbReference>
<comment type="similarity">
    <text evidence="1">Belongs to the arylamine N-acetyltransferase family.</text>
</comment>
<keyword evidence="3" id="KW-1185">Reference proteome</keyword>
<accession>A0A2S6GW86</accession>
<dbReference type="InterPro" id="IPR001447">
    <property type="entry name" value="Arylamine_N-AcTrfase"/>
</dbReference>
<dbReference type="PANTHER" id="PTHR11786">
    <property type="entry name" value="N-HYDROXYARYLAMINE O-ACETYLTRANSFERASE"/>
    <property type="match status" value="1"/>
</dbReference>
<sequence length="324" mass="36186">MSQSDFEEWVEPAPPRLRADVRRAEADPERLARPWRRPLDTALRDDYLKRLGWDAPPPPTLDTLVALHHAHVERVPFEVVWIAIGEPRGVEPLESVRHVVGGRGGYCYHLNGAFACLLDWLGFDAHWRVGTVQLSADSEPFRAYANHLAVEVRGLPSAQSPGGRWYVDIGLGDALHGPLPLVPGQYRQGPSVFGLRPSGIVPGGWRFDHDPRGYFHGMDFTPFEGTLADFGFRQKALSTEPESGFVRIVSVCRRDADTVTTLRGLVLTHRTTEGEDKSDIADQGDYFATLADVFELPLSDVDTDRRAALWARLLADHEVLRRGK</sequence>
<evidence type="ECO:0000256" key="1">
    <source>
        <dbReference type="ARBA" id="ARBA00006547"/>
    </source>
</evidence>
<dbReference type="Gene3D" id="3.30.2140.10">
    <property type="entry name" value="Arylamine N-acetyltransferase"/>
    <property type="match status" value="1"/>
</dbReference>
<organism evidence="2 3">
    <name type="scientific">Actinokineospora auranticolor</name>
    <dbReference type="NCBI Taxonomy" id="155976"/>
    <lineage>
        <taxon>Bacteria</taxon>
        <taxon>Bacillati</taxon>
        <taxon>Actinomycetota</taxon>
        <taxon>Actinomycetes</taxon>
        <taxon>Pseudonocardiales</taxon>
        <taxon>Pseudonocardiaceae</taxon>
        <taxon>Actinokineospora</taxon>
    </lineage>
</organism>
<dbReference type="GO" id="GO:0016407">
    <property type="term" value="F:acetyltransferase activity"/>
    <property type="evidence" value="ECO:0007669"/>
    <property type="project" value="InterPro"/>
</dbReference>
<dbReference type="OrthoDB" id="7181050at2"/>
<protein>
    <submittedName>
        <fullName evidence="2">Arylamine N-acetyltransferase</fullName>
    </submittedName>
</protein>
<dbReference type="AlphaFoldDB" id="A0A2S6GW86"/>
<gene>
    <name evidence="2" type="ORF">CLV40_10346</name>
</gene>
<reference evidence="2 3" key="1">
    <citation type="submission" date="2018-02" db="EMBL/GenBank/DDBJ databases">
        <title>Genomic Encyclopedia of Archaeal and Bacterial Type Strains, Phase II (KMG-II): from individual species to whole genera.</title>
        <authorList>
            <person name="Goeker M."/>
        </authorList>
    </citation>
    <scope>NUCLEOTIDE SEQUENCE [LARGE SCALE GENOMIC DNA]</scope>
    <source>
        <strain evidence="2 3">YU 961-1</strain>
    </source>
</reference>